<comment type="caution">
    <text evidence="2">The sequence shown here is derived from an EMBL/GenBank/DDBJ whole genome shotgun (WGS) entry which is preliminary data.</text>
</comment>
<sequence>MSRKLKEHLNIYVYIYFPLLVSILFYLISLHTNENLIFSNNLKIYSVEISLSILGILLTILGLFAALPENKYEGAMKKYNYYNIIFNTLFFGILAAVVHLVATLIGICVSLQVYLFLIYISETIIATVWIYKILKLVYRT</sequence>
<dbReference type="AlphaFoldDB" id="A0A2T5ILS5"/>
<dbReference type="Proteomes" id="UP000244161">
    <property type="component" value="Unassembled WGS sequence"/>
</dbReference>
<reference evidence="2 3" key="1">
    <citation type="submission" date="2018-04" db="EMBL/GenBank/DDBJ databases">
        <title>Genomic Encyclopedia of Archaeal and Bacterial Type Strains, Phase II (KMG-II): from individual species to whole genera.</title>
        <authorList>
            <person name="Goeker M."/>
        </authorList>
    </citation>
    <scope>NUCLEOTIDE SEQUENCE [LARGE SCALE GENOMIC DNA]</scope>
    <source>
        <strain evidence="2 3">DSM 18806</strain>
    </source>
</reference>
<evidence type="ECO:0000256" key="1">
    <source>
        <dbReference type="SAM" id="Phobius"/>
    </source>
</evidence>
<dbReference type="RefSeq" id="WP_108032405.1">
    <property type="nucleotide sequence ID" value="NZ_QAOM01000007.1"/>
</dbReference>
<gene>
    <name evidence="2" type="ORF">C8U37_107108</name>
</gene>
<keyword evidence="1" id="KW-0812">Transmembrane</keyword>
<keyword evidence="1" id="KW-0472">Membrane</keyword>
<evidence type="ECO:0000313" key="2">
    <source>
        <dbReference type="EMBL" id="PTQ84740.1"/>
    </source>
</evidence>
<proteinExistence type="predicted"/>
<feature type="transmembrane region" description="Helical" evidence="1">
    <location>
        <begin position="79"/>
        <end position="107"/>
    </location>
</feature>
<keyword evidence="1" id="KW-1133">Transmembrane helix</keyword>
<dbReference type="EMBL" id="QAOM01000007">
    <property type="protein sequence ID" value="PTQ84740.1"/>
    <property type="molecule type" value="Genomic_DNA"/>
</dbReference>
<feature type="transmembrane region" description="Helical" evidence="1">
    <location>
        <begin position="49"/>
        <end position="67"/>
    </location>
</feature>
<organism evidence="2 3">
    <name type="scientific">Trichococcus patagoniensis</name>
    <dbReference type="NCBI Taxonomy" id="382641"/>
    <lineage>
        <taxon>Bacteria</taxon>
        <taxon>Bacillati</taxon>
        <taxon>Bacillota</taxon>
        <taxon>Bacilli</taxon>
        <taxon>Lactobacillales</taxon>
        <taxon>Carnobacteriaceae</taxon>
        <taxon>Trichococcus</taxon>
    </lineage>
</organism>
<accession>A0A2T5ILS5</accession>
<keyword evidence="3" id="KW-1185">Reference proteome</keyword>
<evidence type="ECO:0000313" key="3">
    <source>
        <dbReference type="Proteomes" id="UP000244161"/>
    </source>
</evidence>
<name>A0A2T5ILS5_9LACT</name>
<feature type="transmembrane region" description="Helical" evidence="1">
    <location>
        <begin position="12"/>
        <end position="29"/>
    </location>
</feature>
<protein>
    <submittedName>
        <fullName evidence="2">Uncharacterized protein</fullName>
    </submittedName>
</protein>
<feature type="transmembrane region" description="Helical" evidence="1">
    <location>
        <begin position="113"/>
        <end position="134"/>
    </location>
</feature>